<keyword evidence="1" id="KW-0732">Signal</keyword>
<dbReference type="InterPro" id="IPR036737">
    <property type="entry name" value="OmpA-like_sf"/>
</dbReference>
<dbReference type="Gene3D" id="3.30.1330.60">
    <property type="entry name" value="OmpA-like domain"/>
    <property type="match status" value="1"/>
</dbReference>
<protein>
    <recommendedName>
        <fullName evidence="4">OmpA family protein</fullName>
    </recommendedName>
</protein>
<evidence type="ECO:0000313" key="3">
    <source>
        <dbReference type="Proteomes" id="UP001431019"/>
    </source>
</evidence>
<keyword evidence="3" id="KW-1185">Reference proteome</keyword>
<dbReference type="EMBL" id="JAJITD010000016">
    <property type="protein sequence ID" value="MCC8396200.1"/>
    <property type="molecule type" value="Genomic_DNA"/>
</dbReference>
<proteinExistence type="predicted"/>
<gene>
    <name evidence="2" type="ORF">LJ656_26785</name>
</gene>
<comment type="caution">
    <text evidence="2">The sequence shown here is derived from an EMBL/GenBank/DDBJ whole genome shotgun (WGS) entry which is preliminary data.</text>
</comment>
<feature type="signal peptide" evidence="1">
    <location>
        <begin position="1"/>
        <end position="19"/>
    </location>
</feature>
<name>A0ABS8K223_9BURK</name>
<feature type="chain" id="PRO_5045915181" description="OmpA family protein" evidence="1">
    <location>
        <begin position="20"/>
        <end position="147"/>
    </location>
</feature>
<organism evidence="2 3">
    <name type="scientific">Paraburkholderia sejongensis</name>
    <dbReference type="NCBI Taxonomy" id="2886946"/>
    <lineage>
        <taxon>Bacteria</taxon>
        <taxon>Pseudomonadati</taxon>
        <taxon>Pseudomonadota</taxon>
        <taxon>Betaproteobacteria</taxon>
        <taxon>Burkholderiales</taxon>
        <taxon>Burkholderiaceae</taxon>
        <taxon>Paraburkholderia</taxon>
    </lineage>
</organism>
<evidence type="ECO:0000313" key="2">
    <source>
        <dbReference type="EMBL" id="MCC8396200.1"/>
    </source>
</evidence>
<accession>A0ABS8K223</accession>
<dbReference type="RefSeq" id="WP_230512544.1">
    <property type="nucleotide sequence ID" value="NZ_JAJITD010000016.1"/>
</dbReference>
<dbReference type="Proteomes" id="UP001431019">
    <property type="component" value="Unassembled WGS sequence"/>
</dbReference>
<reference evidence="2 3" key="1">
    <citation type="submission" date="2021-11" db="EMBL/GenBank/DDBJ databases">
        <authorList>
            <person name="Oh E.-T."/>
            <person name="Kim S.-B."/>
        </authorList>
    </citation>
    <scope>NUCLEOTIDE SEQUENCE [LARGE SCALE GENOMIC DNA]</scope>
    <source>
        <strain evidence="2 3">MMS20-SJTR3</strain>
    </source>
</reference>
<evidence type="ECO:0008006" key="4">
    <source>
        <dbReference type="Google" id="ProtNLM"/>
    </source>
</evidence>
<dbReference type="SUPFAM" id="SSF103088">
    <property type="entry name" value="OmpA-like"/>
    <property type="match status" value="1"/>
</dbReference>
<sequence length="147" mass="16322">MNSKSLLLALCLLSFNAPACETSQNLPGQNIDVYFERNSARLPGAQILKLADWVIEMRKFPIKEVMSVGGVAEQSERKPFILASQRADAVRAMLMQFGLTGIPYGVRSGIYKQSPYLREPPEKVRRVEIMLVPGCPNNCCDGYMIGP</sequence>
<evidence type="ECO:0000256" key="1">
    <source>
        <dbReference type="SAM" id="SignalP"/>
    </source>
</evidence>